<dbReference type="Pfam" id="PF07238">
    <property type="entry name" value="PilZ"/>
    <property type="match status" value="1"/>
</dbReference>
<name>A0A1F6D478_HANXR</name>
<evidence type="ECO:0000313" key="3">
    <source>
        <dbReference type="Proteomes" id="UP000178606"/>
    </source>
</evidence>
<proteinExistence type="predicted"/>
<evidence type="ECO:0000259" key="1">
    <source>
        <dbReference type="Pfam" id="PF07238"/>
    </source>
</evidence>
<gene>
    <name evidence="2" type="ORF">A3F84_10215</name>
</gene>
<feature type="domain" description="PilZ" evidence="1">
    <location>
        <begin position="7"/>
        <end position="100"/>
    </location>
</feature>
<dbReference type="Proteomes" id="UP000178606">
    <property type="component" value="Unassembled WGS sequence"/>
</dbReference>
<dbReference type="GO" id="GO:0035438">
    <property type="term" value="F:cyclic-di-GMP binding"/>
    <property type="evidence" value="ECO:0007669"/>
    <property type="project" value="InterPro"/>
</dbReference>
<organism evidence="2 3">
    <name type="scientific">Handelsmanbacteria sp. (strain RIFCSPLOWO2_12_FULL_64_10)</name>
    <dbReference type="NCBI Taxonomy" id="1817868"/>
    <lineage>
        <taxon>Bacteria</taxon>
        <taxon>Candidatus Handelsmaniibacteriota</taxon>
    </lineage>
</organism>
<accession>A0A1F6D478</accession>
<dbReference type="InterPro" id="IPR009875">
    <property type="entry name" value="PilZ_domain"/>
</dbReference>
<dbReference type="AlphaFoldDB" id="A0A1F6D478"/>
<dbReference type="Gene3D" id="2.40.10.220">
    <property type="entry name" value="predicted glycosyltransferase like domains"/>
    <property type="match status" value="1"/>
</dbReference>
<reference evidence="2 3" key="1">
    <citation type="journal article" date="2016" name="Nat. Commun.">
        <title>Thousands of microbial genomes shed light on interconnected biogeochemical processes in an aquifer system.</title>
        <authorList>
            <person name="Anantharaman K."/>
            <person name="Brown C.T."/>
            <person name="Hug L.A."/>
            <person name="Sharon I."/>
            <person name="Castelle C.J."/>
            <person name="Probst A.J."/>
            <person name="Thomas B.C."/>
            <person name="Singh A."/>
            <person name="Wilkins M.J."/>
            <person name="Karaoz U."/>
            <person name="Brodie E.L."/>
            <person name="Williams K.H."/>
            <person name="Hubbard S.S."/>
            <person name="Banfield J.F."/>
        </authorList>
    </citation>
    <scope>NUCLEOTIDE SEQUENCE [LARGE SCALE GENOMIC DNA]</scope>
    <source>
        <strain evidence="3">RIFCSPLOWO2_12_FULL_64_10</strain>
    </source>
</reference>
<sequence length="102" mass="11533">MNPSGANKRRHPRICVELPVQARVDQANTVILHLADISAQGMQLRMKTSEFESLRKAAGAKNQHNSFEIQLTARLAWVMPNEDGTFTTGWEFNLLEDEQRIG</sequence>
<dbReference type="SUPFAM" id="SSF141371">
    <property type="entry name" value="PilZ domain-like"/>
    <property type="match status" value="1"/>
</dbReference>
<comment type="caution">
    <text evidence="2">The sequence shown here is derived from an EMBL/GenBank/DDBJ whole genome shotgun (WGS) entry which is preliminary data.</text>
</comment>
<protein>
    <recommendedName>
        <fullName evidence="1">PilZ domain-containing protein</fullName>
    </recommendedName>
</protein>
<dbReference type="EMBL" id="MFKF01000040">
    <property type="protein sequence ID" value="OGG56234.1"/>
    <property type="molecule type" value="Genomic_DNA"/>
</dbReference>
<evidence type="ECO:0000313" key="2">
    <source>
        <dbReference type="EMBL" id="OGG56234.1"/>
    </source>
</evidence>